<evidence type="ECO:0000313" key="3">
    <source>
        <dbReference type="EMBL" id="SOC81342.1"/>
    </source>
</evidence>
<evidence type="ECO:0000256" key="1">
    <source>
        <dbReference type="SAM" id="Phobius"/>
    </source>
</evidence>
<evidence type="ECO:0000313" key="4">
    <source>
        <dbReference type="Proteomes" id="UP000219193"/>
    </source>
</evidence>
<organism evidence="3 4">
    <name type="scientific">Salinimicrobium sediminis</name>
    <dbReference type="NCBI Taxonomy" id="1343891"/>
    <lineage>
        <taxon>Bacteria</taxon>
        <taxon>Pseudomonadati</taxon>
        <taxon>Bacteroidota</taxon>
        <taxon>Flavobacteriia</taxon>
        <taxon>Flavobacteriales</taxon>
        <taxon>Flavobacteriaceae</taxon>
        <taxon>Salinimicrobium</taxon>
    </lineage>
</organism>
<dbReference type="Proteomes" id="UP000219193">
    <property type="component" value="Unassembled WGS sequence"/>
</dbReference>
<reference evidence="4" key="1">
    <citation type="submission" date="2017-09" db="EMBL/GenBank/DDBJ databases">
        <authorList>
            <person name="Varghese N."/>
            <person name="Submissions S."/>
        </authorList>
    </citation>
    <scope>NUCLEOTIDE SEQUENCE [LARGE SCALE GENOMIC DNA]</scope>
    <source>
        <strain evidence="4">CGMCC 1.12641</strain>
    </source>
</reference>
<dbReference type="RefSeq" id="WP_097057102.1">
    <property type="nucleotide sequence ID" value="NZ_OCMF01000004.1"/>
</dbReference>
<keyword evidence="1" id="KW-0472">Membrane</keyword>
<dbReference type="SUPFAM" id="SSF81324">
    <property type="entry name" value="Voltage-gated potassium channels"/>
    <property type="match status" value="1"/>
</dbReference>
<feature type="transmembrane region" description="Helical" evidence="1">
    <location>
        <begin position="103"/>
        <end position="119"/>
    </location>
</feature>
<feature type="transmembrane region" description="Helical" evidence="1">
    <location>
        <begin position="53"/>
        <end position="83"/>
    </location>
</feature>
<dbReference type="OrthoDB" id="3422146at2"/>
<dbReference type="Gene3D" id="1.10.287.70">
    <property type="match status" value="1"/>
</dbReference>
<protein>
    <submittedName>
        <fullName evidence="3">Ion channel</fullName>
    </submittedName>
</protein>
<sequence>MQTVQIAVGVLIIVLIFLDFFHTTLSGNGFGIFSRIINQLLNRLILQNRNRKIFTYSGITHLLVTTFLWLAILFLGVFIIYTADEQMVVNGTTGLPATKIERFYFTGYVLSTLGIGDFVPGNETSRILTGILSFTGFVLITTGLTYLLSVLNAVLSKKQLSFFISTTGEDVEELFQYLKKQDDLASLVSDASSFRQQILQNSSSYLAFPMSNYFLSRERKSVLIVQLAAMYEVLKVVRLDWQPNTIQYEKINSIIKAIEKFLELGLEEPEAGEFNPEKLKTLRSYWKKHGYEFPENTYIDKQFNSSLQYAGWDWEDVYRLKAFQK</sequence>
<feature type="transmembrane region" description="Helical" evidence="1">
    <location>
        <begin position="6"/>
        <end position="33"/>
    </location>
</feature>
<proteinExistence type="predicted"/>
<keyword evidence="1" id="KW-0812">Transmembrane</keyword>
<keyword evidence="4" id="KW-1185">Reference proteome</keyword>
<dbReference type="EMBL" id="OCMF01000004">
    <property type="protein sequence ID" value="SOC81342.1"/>
    <property type="molecule type" value="Genomic_DNA"/>
</dbReference>
<gene>
    <name evidence="3" type="ORF">SAMN06296241_2917</name>
</gene>
<evidence type="ECO:0000259" key="2">
    <source>
        <dbReference type="Pfam" id="PF07885"/>
    </source>
</evidence>
<dbReference type="AlphaFoldDB" id="A0A285X7N9"/>
<keyword evidence="1" id="KW-1133">Transmembrane helix</keyword>
<accession>A0A285X7N9</accession>
<feature type="transmembrane region" description="Helical" evidence="1">
    <location>
        <begin position="131"/>
        <end position="155"/>
    </location>
</feature>
<name>A0A285X7N9_9FLAO</name>
<dbReference type="Pfam" id="PF07885">
    <property type="entry name" value="Ion_trans_2"/>
    <property type="match status" value="1"/>
</dbReference>
<feature type="domain" description="Potassium channel" evidence="2">
    <location>
        <begin position="70"/>
        <end position="151"/>
    </location>
</feature>
<dbReference type="InterPro" id="IPR013099">
    <property type="entry name" value="K_chnl_dom"/>
</dbReference>